<dbReference type="InterPro" id="IPR001972">
    <property type="entry name" value="Stomatin_HflK_fam"/>
</dbReference>
<dbReference type="Proteomes" id="UP000601990">
    <property type="component" value="Unassembled WGS sequence"/>
</dbReference>
<sequence length="264" mass="29394">MMYDFNLGLGTVLLILIALVVSAIRILREYERGVIFMLGRFWKVKGPGLVLVIPGVQQMVKVDLRVVTMDVPSQDVISRDNVSVKVNAIVFFRVVDPEKAIIQVENYMVATSQLAQTTLRAVLGKHELDEMLAERERLNLDVQQILDAQTDAWGIKVTNVEIKHIDLNETMVRAIARQAEAERERRAKVIHAEGEKQAAESLMEAAEMLSRQPAAMQLRYLQTLTQVAGDKSSTIVFPVPVDLLKGFLEAGAARPVVATRPPQA</sequence>
<accession>A0ABX1N6D4</accession>
<evidence type="ECO:0000256" key="1">
    <source>
        <dbReference type="ARBA" id="ARBA00004167"/>
    </source>
</evidence>
<protein>
    <submittedName>
        <fullName evidence="4">Slipin family protein</fullName>
    </submittedName>
</protein>
<evidence type="ECO:0000256" key="2">
    <source>
        <dbReference type="ARBA" id="ARBA00008164"/>
    </source>
</evidence>
<comment type="caution">
    <text evidence="4">The sequence shown here is derived from an EMBL/GenBank/DDBJ whole genome shotgun (WGS) entry which is preliminary data.</text>
</comment>
<dbReference type="PANTHER" id="PTHR10264">
    <property type="entry name" value="BAND 7 PROTEIN-RELATED"/>
    <property type="match status" value="1"/>
</dbReference>
<evidence type="ECO:0000313" key="5">
    <source>
        <dbReference type="Proteomes" id="UP000601990"/>
    </source>
</evidence>
<dbReference type="InterPro" id="IPR043202">
    <property type="entry name" value="Band-7_stomatin-like"/>
</dbReference>
<reference evidence="4" key="1">
    <citation type="submission" date="2019-12" db="EMBL/GenBank/DDBJ databases">
        <title>Comparative genomics gives insights into the taxonomy of the Azoarcus-Aromatoleum group and reveals separate origins of nif in the plant-associated Azoarcus and non-plant-associated Aromatoleum sub-groups.</title>
        <authorList>
            <person name="Lafos M."/>
            <person name="Maluk M."/>
            <person name="Batista M."/>
            <person name="Junghare M."/>
            <person name="Carmona M."/>
            <person name="Faoro H."/>
            <person name="Cruz L.M."/>
            <person name="Battistoni F."/>
            <person name="De Souza E."/>
            <person name="Pedrosa F."/>
            <person name="Chen W.-M."/>
            <person name="Poole P.S."/>
            <person name="Dixon R.A."/>
            <person name="James E.K."/>
        </authorList>
    </citation>
    <scope>NUCLEOTIDE SEQUENCE</scope>
    <source>
        <strain evidence="4">U120</strain>
    </source>
</reference>
<dbReference type="Gene3D" id="6.10.250.2090">
    <property type="match status" value="1"/>
</dbReference>
<dbReference type="Pfam" id="PF01145">
    <property type="entry name" value="Band_7"/>
    <property type="match status" value="1"/>
</dbReference>
<dbReference type="PANTHER" id="PTHR10264:SF19">
    <property type="entry name" value="AT06885P-RELATED"/>
    <property type="match status" value="1"/>
</dbReference>
<keyword evidence="5" id="KW-1185">Reference proteome</keyword>
<dbReference type="CDD" id="cd08826">
    <property type="entry name" value="SPFH_eoslipins_u1"/>
    <property type="match status" value="1"/>
</dbReference>
<comment type="subcellular location">
    <subcellularLocation>
        <location evidence="1">Membrane</location>
        <topology evidence="1">Single-pass membrane protein</topology>
    </subcellularLocation>
</comment>
<name>A0ABX1N6D4_9RHOO</name>
<dbReference type="InterPro" id="IPR001107">
    <property type="entry name" value="Band_7"/>
</dbReference>
<proteinExistence type="inferred from homology"/>
<gene>
    <name evidence="4" type="ORF">GO608_16040</name>
</gene>
<dbReference type="EMBL" id="WTVH01000038">
    <property type="protein sequence ID" value="NMF94828.1"/>
    <property type="molecule type" value="Genomic_DNA"/>
</dbReference>
<dbReference type="InterPro" id="IPR036013">
    <property type="entry name" value="Band_7/SPFH_dom_sf"/>
</dbReference>
<dbReference type="Gene3D" id="3.30.479.30">
    <property type="entry name" value="Band 7 domain"/>
    <property type="match status" value="1"/>
</dbReference>
<evidence type="ECO:0000313" key="4">
    <source>
        <dbReference type="EMBL" id="NMF94828.1"/>
    </source>
</evidence>
<dbReference type="SUPFAM" id="SSF117892">
    <property type="entry name" value="Band 7/SPFH domain"/>
    <property type="match status" value="1"/>
</dbReference>
<dbReference type="PRINTS" id="PR00721">
    <property type="entry name" value="STOMATIN"/>
</dbReference>
<feature type="domain" description="Band 7" evidence="3">
    <location>
        <begin position="22"/>
        <end position="179"/>
    </location>
</feature>
<evidence type="ECO:0000259" key="3">
    <source>
        <dbReference type="SMART" id="SM00244"/>
    </source>
</evidence>
<dbReference type="SMART" id="SM00244">
    <property type="entry name" value="PHB"/>
    <property type="match status" value="1"/>
</dbReference>
<organism evidence="4 5">
    <name type="scientific">Aromatoleum buckelii</name>
    <dbReference type="NCBI Taxonomy" id="200254"/>
    <lineage>
        <taxon>Bacteria</taxon>
        <taxon>Pseudomonadati</taxon>
        <taxon>Pseudomonadota</taxon>
        <taxon>Betaproteobacteria</taxon>
        <taxon>Rhodocyclales</taxon>
        <taxon>Rhodocyclaceae</taxon>
        <taxon>Aromatoleum</taxon>
    </lineage>
</organism>
<comment type="similarity">
    <text evidence="2">Belongs to the band 7/mec-2 family.</text>
</comment>